<evidence type="ECO:0000256" key="3">
    <source>
        <dbReference type="SAM" id="SignalP"/>
    </source>
</evidence>
<feature type="signal peptide" evidence="3">
    <location>
        <begin position="1"/>
        <end position="19"/>
    </location>
</feature>
<dbReference type="AlphaFoldDB" id="A0A8B9W9K2"/>
<keyword evidence="1" id="KW-0391">Immunity</keyword>
<evidence type="ECO:0000256" key="2">
    <source>
        <dbReference type="SAM" id="MobiDB-lite"/>
    </source>
</evidence>
<feature type="chain" id="PRO_5034351294" description="Secreted protein" evidence="3">
    <location>
        <begin position="20"/>
        <end position="203"/>
    </location>
</feature>
<organism evidence="4 5">
    <name type="scientific">Bos mutus grunniens</name>
    <name type="common">Wild yak</name>
    <name type="synonym">Bos grunniens</name>
    <dbReference type="NCBI Taxonomy" id="30521"/>
    <lineage>
        <taxon>Eukaryota</taxon>
        <taxon>Metazoa</taxon>
        <taxon>Chordata</taxon>
        <taxon>Craniata</taxon>
        <taxon>Vertebrata</taxon>
        <taxon>Euteleostomi</taxon>
        <taxon>Mammalia</taxon>
        <taxon>Eutheria</taxon>
        <taxon>Laurasiatheria</taxon>
        <taxon>Artiodactyla</taxon>
        <taxon>Ruminantia</taxon>
        <taxon>Pecora</taxon>
        <taxon>Bovidae</taxon>
        <taxon>Bovinae</taxon>
        <taxon>Bos</taxon>
    </lineage>
</organism>
<dbReference type="Proteomes" id="UP000694520">
    <property type="component" value="Chromosome 4"/>
</dbReference>
<reference evidence="4" key="2">
    <citation type="submission" date="2025-08" db="UniProtKB">
        <authorList>
            <consortium name="Ensembl"/>
        </authorList>
    </citation>
    <scope>IDENTIFICATION</scope>
</reference>
<evidence type="ECO:0000313" key="4">
    <source>
        <dbReference type="Ensembl" id="ENSBGRP00000004240.1"/>
    </source>
</evidence>
<dbReference type="Ensembl" id="ENSBGRT00000004864.1">
    <property type="protein sequence ID" value="ENSBGRP00000004240.1"/>
    <property type="gene ID" value="ENSBGRG00000002588.1"/>
</dbReference>
<evidence type="ECO:0008006" key="6">
    <source>
        <dbReference type="Google" id="ProtNLM"/>
    </source>
</evidence>
<reference evidence="4" key="3">
    <citation type="submission" date="2025-09" db="UniProtKB">
        <authorList>
            <consortium name="Ensembl"/>
        </authorList>
    </citation>
    <scope>IDENTIFICATION</scope>
</reference>
<name>A0A8B9W9K2_BOSMU</name>
<accession>A0A8B9W9K2</accession>
<evidence type="ECO:0000256" key="1">
    <source>
        <dbReference type="ARBA" id="ARBA00022859"/>
    </source>
</evidence>
<dbReference type="GO" id="GO:0007166">
    <property type="term" value="P:cell surface receptor signaling pathway"/>
    <property type="evidence" value="ECO:0007669"/>
    <property type="project" value="TreeGrafter"/>
</dbReference>
<dbReference type="PANTHER" id="PTHR23268:SF6">
    <property type="entry name" value="T CELL RECEPTOR BETA VARIABLE 5-5-RELATED"/>
    <property type="match status" value="1"/>
</dbReference>
<protein>
    <recommendedName>
        <fullName evidence="6">Secreted protein</fullName>
    </recommendedName>
</protein>
<proteinExistence type="predicted"/>
<dbReference type="InterPro" id="IPR050413">
    <property type="entry name" value="TCR_beta_variable"/>
</dbReference>
<keyword evidence="3" id="KW-0732">Signal</keyword>
<dbReference type="SUPFAM" id="SSF48726">
    <property type="entry name" value="Immunoglobulin"/>
    <property type="match status" value="1"/>
</dbReference>
<feature type="region of interest" description="Disordered" evidence="2">
    <location>
        <begin position="40"/>
        <end position="67"/>
    </location>
</feature>
<evidence type="ECO:0000313" key="5">
    <source>
        <dbReference type="Proteomes" id="UP000694520"/>
    </source>
</evidence>
<keyword evidence="5" id="KW-1185">Reference proteome</keyword>
<dbReference type="GO" id="GO:0002376">
    <property type="term" value="P:immune system process"/>
    <property type="evidence" value="ECO:0007669"/>
    <property type="project" value="UniProtKB-KW"/>
</dbReference>
<dbReference type="GeneTree" id="ENSGT00940000154270"/>
<dbReference type="PANTHER" id="PTHR23268">
    <property type="entry name" value="T-CELL RECEPTOR BETA CHAIN"/>
    <property type="match status" value="1"/>
</dbReference>
<dbReference type="GO" id="GO:0005886">
    <property type="term" value="C:plasma membrane"/>
    <property type="evidence" value="ECO:0007669"/>
    <property type="project" value="TreeGrafter"/>
</dbReference>
<dbReference type="InterPro" id="IPR036179">
    <property type="entry name" value="Ig-like_dom_sf"/>
</dbReference>
<sequence length="203" mass="22660">MGCSPVCCVALCLVAAARSSSPRLVDSGVTQTPRYLIKARGQRGTLRRSPASGQTPHHPGSSLSFKKLQRTKGNFPDQFSAKRFRDSRSELNMSSLQLTDLALYLGASSDLRAARSMRAWGLQWERKMTGGPGKQSWALVPRREGQERSRRCVQRMGLHHQICSKTTFLSDTGCYQGRGRVCHLLTGGFFFEEERVHLVNKMT</sequence>
<reference evidence="4" key="1">
    <citation type="submission" date="2019-05" db="EMBL/GenBank/DDBJ databases">
        <authorList>
            <person name="Zhang S."/>
            <person name="Liu J."/>
        </authorList>
    </citation>
    <scope>NUCLEOTIDE SEQUENCE [LARGE SCALE GENOMIC DNA]</scope>
</reference>